<proteinExistence type="predicted"/>
<gene>
    <name evidence="2" type="primary">LOC117644508</name>
</gene>
<protein>
    <submittedName>
        <fullName evidence="2">Alpha- and gamma-adaptin-binding protein p34-like</fullName>
    </submittedName>
</protein>
<dbReference type="KEGG" id="tpal:117644508"/>
<dbReference type="InParanoid" id="A0A6P8YSA2"/>
<dbReference type="RefSeq" id="XP_034239926.1">
    <property type="nucleotide sequence ID" value="XM_034384035.1"/>
</dbReference>
<reference evidence="2" key="1">
    <citation type="submission" date="2025-08" db="UniProtKB">
        <authorList>
            <consortium name="RefSeq"/>
        </authorList>
    </citation>
    <scope>IDENTIFICATION</scope>
    <source>
        <tissue evidence="2">Total insect</tissue>
    </source>
</reference>
<keyword evidence="1" id="KW-1185">Reference proteome</keyword>
<dbReference type="PANTHER" id="PTHR14659">
    <property type="entry name" value="ALPHA- AND GAMMA-ADAPTIN-BINDING PROTEIN P34"/>
    <property type="match status" value="1"/>
</dbReference>
<evidence type="ECO:0000313" key="1">
    <source>
        <dbReference type="Proteomes" id="UP000515158"/>
    </source>
</evidence>
<accession>A0A6P8YSA2</accession>
<dbReference type="InterPro" id="IPR019341">
    <property type="entry name" value="Alpha/Gamma-adaptin-bd_p34"/>
</dbReference>
<dbReference type="Proteomes" id="UP000515158">
    <property type="component" value="Unplaced"/>
</dbReference>
<dbReference type="AlphaFoldDB" id="A0A6P8YSA2"/>
<dbReference type="GeneID" id="117644508"/>
<name>A0A6P8YSA2_THRPL</name>
<dbReference type="Gene3D" id="3.40.50.11960">
    <property type="match status" value="1"/>
</dbReference>
<dbReference type="PANTHER" id="PTHR14659:SF1">
    <property type="entry name" value="ALPHA- AND GAMMA-ADAPTIN-BINDING PROTEIN P34"/>
    <property type="match status" value="1"/>
</dbReference>
<sequence length="318" mass="35325">MARKSCAVALSNPSTPASDIVKLIVNEDEFQQSVILEEGIIAYPWHIDTKYYTADIHVCALQEKTLGSPDFANSVQAVIVYFDSSKNGGLSDADQWEPFVKEYDPDIRILLCDNCEENPSKGVSKLAAQEWCIARGYELVEINPEKDEEWEEEQDFLETTGIPRIVQALHAHVWPDLCMKGETSDCSRAVQSMLLNSSVAANLMESSGVDMDELLSSNRDGDEGLGEELRNLRLHEEALKNDNSFDPHILDDPPDALGSGGSTDDFFKLFQNLAEMKERVSGMTTDDRKACAEQVVKAFWQVMGGDSDELSDESGEEN</sequence>
<dbReference type="Pfam" id="PF10199">
    <property type="entry name" value="Adaptin_binding"/>
    <property type="match status" value="1"/>
</dbReference>
<organism evidence="2">
    <name type="scientific">Thrips palmi</name>
    <name type="common">Melon thrips</name>
    <dbReference type="NCBI Taxonomy" id="161013"/>
    <lineage>
        <taxon>Eukaryota</taxon>
        <taxon>Metazoa</taxon>
        <taxon>Ecdysozoa</taxon>
        <taxon>Arthropoda</taxon>
        <taxon>Hexapoda</taxon>
        <taxon>Insecta</taxon>
        <taxon>Pterygota</taxon>
        <taxon>Neoptera</taxon>
        <taxon>Paraneoptera</taxon>
        <taxon>Thysanoptera</taxon>
        <taxon>Terebrantia</taxon>
        <taxon>Thripoidea</taxon>
        <taxon>Thripidae</taxon>
        <taxon>Thrips</taxon>
    </lineage>
</organism>
<evidence type="ECO:0000313" key="2">
    <source>
        <dbReference type="RefSeq" id="XP_034239926.1"/>
    </source>
</evidence>
<dbReference type="OrthoDB" id="1741717at2759"/>